<name>A0A6J6PYZ6_9ZZZZ</name>
<evidence type="ECO:0000313" key="1">
    <source>
        <dbReference type="EMBL" id="CAB4704770.1"/>
    </source>
</evidence>
<reference evidence="1" key="1">
    <citation type="submission" date="2020-05" db="EMBL/GenBank/DDBJ databases">
        <authorList>
            <person name="Chiriac C."/>
            <person name="Salcher M."/>
            <person name="Ghai R."/>
            <person name="Kavagutti S V."/>
        </authorList>
    </citation>
    <scope>NUCLEOTIDE SEQUENCE</scope>
</reference>
<dbReference type="AlphaFoldDB" id="A0A6J6PYZ6"/>
<sequence>MATPAIDEVVHLFGDDVCCLAYALKDTKVFHQWRHHFAVTGSLNDLSKDGLELTPAARIGGQDVAHPWAVLELGHR</sequence>
<protein>
    <submittedName>
        <fullName evidence="1">Unannotated protein</fullName>
    </submittedName>
</protein>
<organism evidence="1">
    <name type="scientific">freshwater metagenome</name>
    <dbReference type="NCBI Taxonomy" id="449393"/>
    <lineage>
        <taxon>unclassified sequences</taxon>
        <taxon>metagenomes</taxon>
        <taxon>ecological metagenomes</taxon>
    </lineage>
</organism>
<gene>
    <name evidence="1" type="ORF">UFOPK2366_01443</name>
</gene>
<dbReference type="EMBL" id="CAEZXM010000292">
    <property type="protein sequence ID" value="CAB4704770.1"/>
    <property type="molecule type" value="Genomic_DNA"/>
</dbReference>
<accession>A0A6J6PYZ6</accession>
<proteinExistence type="predicted"/>